<organism evidence="1 2">
    <name type="scientific">Nocardia nova SH22a</name>
    <dbReference type="NCBI Taxonomy" id="1415166"/>
    <lineage>
        <taxon>Bacteria</taxon>
        <taxon>Bacillati</taxon>
        <taxon>Actinomycetota</taxon>
        <taxon>Actinomycetes</taxon>
        <taxon>Mycobacteriales</taxon>
        <taxon>Nocardiaceae</taxon>
        <taxon>Nocardia</taxon>
    </lineage>
</organism>
<accession>W5TC98</accession>
<name>W5TC98_9NOCA</name>
<dbReference type="STRING" id="1415166.NONO_c18030"/>
<evidence type="ECO:0000313" key="1">
    <source>
        <dbReference type="EMBL" id="AHH16603.1"/>
    </source>
</evidence>
<sequence length="148" mass="14930">MPCLVVQPRSGGFLPSGMTKASTQSITAAQSTSYQQVVGWTADTANYPGSTTSGDALVAQSAHPGAKVSASVRMSSGITSTTTLRLKQNGTIIATGTASASSASRVATLDATGVAVAQGDLITVEAVQSAFTSHTVEVADTWVRILAP</sequence>
<protein>
    <submittedName>
        <fullName evidence="1">Uncharacterized protein</fullName>
    </submittedName>
</protein>
<dbReference type="RefSeq" id="WP_025348106.1">
    <property type="nucleotide sequence ID" value="NZ_CP006850.1"/>
</dbReference>
<dbReference type="Proteomes" id="UP000019150">
    <property type="component" value="Chromosome"/>
</dbReference>
<evidence type="ECO:0000313" key="2">
    <source>
        <dbReference type="Proteomes" id="UP000019150"/>
    </source>
</evidence>
<dbReference type="PATRIC" id="fig|1415166.3.peg.1826"/>
<proteinExistence type="predicted"/>
<dbReference type="HOGENOM" id="CLU_1756942_0_0_11"/>
<dbReference type="KEGG" id="nno:NONO_c18030"/>
<dbReference type="EMBL" id="CP006850">
    <property type="protein sequence ID" value="AHH16603.1"/>
    <property type="molecule type" value="Genomic_DNA"/>
</dbReference>
<dbReference type="OrthoDB" id="4561258at2"/>
<dbReference type="AlphaFoldDB" id="W5TC98"/>
<dbReference type="eggNOG" id="ENOG5031XSI">
    <property type="taxonomic scope" value="Bacteria"/>
</dbReference>
<keyword evidence="2" id="KW-1185">Reference proteome</keyword>
<gene>
    <name evidence="1" type="ORF">NONO_c18030</name>
</gene>
<reference evidence="1 2" key="1">
    <citation type="journal article" date="2014" name="Appl. Environ. Microbiol.">
        <title>Insights into the Microbial Degradation of Rubber and Gutta-Percha by Analysis of the Complete Genome of Nocardia nova SH22a.</title>
        <authorList>
            <person name="Luo Q."/>
            <person name="Hiessl S."/>
            <person name="Poehlein A."/>
            <person name="Daniel R."/>
            <person name="Steinbuchel A."/>
        </authorList>
    </citation>
    <scope>NUCLEOTIDE SEQUENCE [LARGE SCALE GENOMIC DNA]</scope>
    <source>
        <strain evidence="1">SH22a</strain>
    </source>
</reference>